<keyword evidence="2" id="KW-1185">Reference proteome</keyword>
<comment type="caution">
    <text evidence="1">The sequence shown here is derived from an EMBL/GenBank/DDBJ whole genome shotgun (WGS) entry which is preliminary data.</text>
</comment>
<gene>
    <name evidence="1" type="ORF">QE152_g606</name>
</gene>
<evidence type="ECO:0000313" key="1">
    <source>
        <dbReference type="EMBL" id="KAK9758450.1"/>
    </source>
</evidence>
<dbReference type="EMBL" id="JASPKY010000003">
    <property type="protein sequence ID" value="KAK9758450.1"/>
    <property type="molecule type" value="Genomic_DNA"/>
</dbReference>
<reference evidence="1 2" key="1">
    <citation type="journal article" date="2024" name="BMC Genomics">
        <title>De novo assembly and annotation of Popillia japonica's genome with initial clues to its potential as an invasive pest.</title>
        <authorList>
            <person name="Cucini C."/>
            <person name="Boschi S."/>
            <person name="Funari R."/>
            <person name="Cardaioli E."/>
            <person name="Iannotti N."/>
            <person name="Marturano G."/>
            <person name="Paoli F."/>
            <person name="Bruttini M."/>
            <person name="Carapelli A."/>
            <person name="Frati F."/>
            <person name="Nardi F."/>
        </authorList>
    </citation>
    <scope>NUCLEOTIDE SEQUENCE [LARGE SCALE GENOMIC DNA]</scope>
    <source>
        <strain evidence="1">DMR45628</strain>
    </source>
</reference>
<dbReference type="Proteomes" id="UP001458880">
    <property type="component" value="Unassembled WGS sequence"/>
</dbReference>
<protein>
    <submittedName>
        <fullName evidence="1">Uncharacterized protein</fullName>
    </submittedName>
</protein>
<sequence length="128" mass="14186">MVDYNFKRGDIAMLQLLGSFPDNITSGETWNGKNNFETEYDDDLLNQIADSIDIMLDEQEEEEIVENKKNLADTVVISSSDEDDDIATGAVRNNENPKQPTIWKLTTNDVKNIIPKTTTAAAVATSSS</sequence>
<accession>A0AAW1NIA1</accession>
<organism evidence="1 2">
    <name type="scientific">Popillia japonica</name>
    <name type="common">Japanese beetle</name>
    <dbReference type="NCBI Taxonomy" id="7064"/>
    <lineage>
        <taxon>Eukaryota</taxon>
        <taxon>Metazoa</taxon>
        <taxon>Ecdysozoa</taxon>
        <taxon>Arthropoda</taxon>
        <taxon>Hexapoda</taxon>
        <taxon>Insecta</taxon>
        <taxon>Pterygota</taxon>
        <taxon>Neoptera</taxon>
        <taxon>Endopterygota</taxon>
        <taxon>Coleoptera</taxon>
        <taxon>Polyphaga</taxon>
        <taxon>Scarabaeiformia</taxon>
        <taxon>Scarabaeidae</taxon>
        <taxon>Rutelinae</taxon>
        <taxon>Popillia</taxon>
    </lineage>
</organism>
<dbReference type="AlphaFoldDB" id="A0AAW1NIA1"/>
<proteinExistence type="predicted"/>
<name>A0AAW1NIA1_POPJA</name>
<evidence type="ECO:0000313" key="2">
    <source>
        <dbReference type="Proteomes" id="UP001458880"/>
    </source>
</evidence>